<dbReference type="EMBL" id="AXCM01005176">
    <property type="status" value="NOT_ANNOTATED_CDS"/>
    <property type="molecule type" value="Genomic_DNA"/>
</dbReference>
<reference evidence="2" key="1">
    <citation type="submission" date="2013-09" db="EMBL/GenBank/DDBJ databases">
        <title>The Genome Sequence of Anopheles culicifacies species A.</title>
        <authorList>
            <consortium name="The Broad Institute Genomics Platform"/>
            <person name="Neafsey D.E."/>
            <person name="Besansky N."/>
            <person name="Howell P."/>
            <person name="Walton C."/>
            <person name="Young S.K."/>
            <person name="Zeng Q."/>
            <person name="Gargeya S."/>
            <person name="Fitzgerald M."/>
            <person name="Haas B."/>
            <person name="Abouelleil A."/>
            <person name="Allen A.W."/>
            <person name="Alvarado L."/>
            <person name="Arachchi H.M."/>
            <person name="Berlin A.M."/>
            <person name="Chapman S.B."/>
            <person name="Gainer-Dewar J."/>
            <person name="Goldberg J."/>
            <person name="Griggs A."/>
            <person name="Gujja S."/>
            <person name="Hansen M."/>
            <person name="Howarth C."/>
            <person name="Imamovic A."/>
            <person name="Ireland A."/>
            <person name="Larimer J."/>
            <person name="McCowan C."/>
            <person name="Murphy C."/>
            <person name="Pearson M."/>
            <person name="Poon T.W."/>
            <person name="Priest M."/>
            <person name="Roberts A."/>
            <person name="Saif S."/>
            <person name="Shea T."/>
            <person name="Sisk P."/>
            <person name="Sykes S."/>
            <person name="Wortman J."/>
            <person name="Nusbaum C."/>
            <person name="Birren B."/>
        </authorList>
    </citation>
    <scope>NUCLEOTIDE SEQUENCE [LARGE SCALE GENOMIC DNA]</scope>
    <source>
        <strain evidence="2">A-37</strain>
    </source>
</reference>
<organism evidence="1 2">
    <name type="scientific">Anopheles culicifacies</name>
    <dbReference type="NCBI Taxonomy" id="139723"/>
    <lineage>
        <taxon>Eukaryota</taxon>
        <taxon>Metazoa</taxon>
        <taxon>Ecdysozoa</taxon>
        <taxon>Arthropoda</taxon>
        <taxon>Hexapoda</taxon>
        <taxon>Insecta</taxon>
        <taxon>Pterygota</taxon>
        <taxon>Neoptera</taxon>
        <taxon>Endopterygota</taxon>
        <taxon>Diptera</taxon>
        <taxon>Nematocera</taxon>
        <taxon>Culicoidea</taxon>
        <taxon>Culicidae</taxon>
        <taxon>Anophelinae</taxon>
        <taxon>Anopheles</taxon>
        <taxon>culicifacies species complex</taxon>
    </lineage>
</organism>
<evidence type="ECO:0000313" key="2">
    <source>
        <dbReference type="Proteomes" id="UP000075883"/>
    </source>
</evidence>
<proteinExistence type="predicted"/>
<evidence type="ECO:0000313" key="1">
    <source>
        <dbReference type="EnsemblMetazoa" id="ACUA006971-PA"/>
    </source>
</evidence>
<accession>A0A182M174</accession>
<reference evidence="1" key="2">
    <citation type="submission" date="2020-05" db="UniProtKB">
        <authorList>
            <consortium name="EnsemblMetazoa"/>
        </authorList>
    </citation>
    <scope>IDENTIFICATION</scope>
    <source>
        <strain evidence="1">A-37</strain>
    </source>
</reference>
<keyword evidence="2" id="KW-1185">Reference proteome</keyword>
<dbReference type="AlphaFoldDB" id="A0A182M174"/>
<dbReference type="VEuPathDB" id="VectorBase:ACUA006971"/>
<dbReference type="Proteomes" id="UP000075883">
    <property type="component" value="Unassembled WGS sequence"/>
</dbReference>
<dbReference type="EnsemblMetazoa" id="ACUA006971-RA">
    <property type="protein sequence ID" value="ACUA006971-PA"/>
    <property type="gene ID" value="ACUA006971"/>
</dbReference>
<protein>
    <submittedName>
        <fullName evidence="1">Uncharacterized protein</fullName>
    </submittedName>
</protein>
<name>A0A182M174_9DIPT</name>
<dbReference type="EMBL" id="AXCM01005175">
    <property type="status" value="NOT_ANNOTATED_CDS"/>
    <property type="molecule type" value="Genomic_DNA"/>
</dbReference>
<sequence>MYWKASDTRTNEAELEPNADSGFVLRTGVRPEWDSSLGPARSKTGAAAISSATELLQQLTRFYQPRNGSDSIQSFGTNSSRNTIFPSYNFVDDYHSSSYPPTTQPTFEQKLGARIKVCSQFNQNL</sequence>